<evidence type="ECO:0000256" key="1">
    <source>
        <dbReference type="SAM" id="MobiDB-lite"/>
    </source>
</evidence>
<dbReference type="GeneID" id="85466239"/>
<dbReference type="RefSeq" id="XP_060440863.1">
    <property type="nucleotide sequence ID" value="XM_060581377.1"/>
</dbReference>
<evidence type="ECO:0000313" key="3">
    <source>
        <dbReference type="Proteomes" id="UP001243989"/>
    </source>
</evidence>
<accession>A0AAI9ZIH6</accession>
<gene>
    <name evidence="2" type="ORF">BDP81DRAFT_101865</name>
</gene>
<proteinExistence type="predicted"/>
<keyword evidence="3" id="KW-1185">Reference proteome</keyword>
<comment type="caution">
    <text evidence="2">The sequence shown here is derived from an EMBL/GenBank/DDBJ whole genome shotgun (WGS) entry which is preliminary data.</text>
</comment>
<feature type="region of interest" description="Disordered" evidence="1">
    <location>
        <begin position="24"/>
        <end position="61"/>
    </location>
</feature>
<dbReference type="EMBL" id="JAHMHQ010000022">
    <property type="protein sequence ID" value="KAK1624868.1"/>
    <property type="molecule type" value="Genomic_DNA"/>
</dbReference>
<name>A0AAI9ZIH6_9PEZI</name>
<protein>
    <submittedName>
        <fullName evidence="2">Uncharacterized protein</fullName>
    </submittedName>
</protein>
<organism evidence="2 3">
    <name type="scientific">Colletotrichum phormii</name>
    <dbReference type="NCBI Taxonomy" id="359342"/>
    <lineage>
        <taxon>Eukaryota</taxon>
        <taxon>Fungi</taxon>
        <taxon>Dikarya</taxon>
        <taxon>Ascomycota</taxon>
        <taxon>Pezizomycotina</taxon>
        <taxon>Sordariomycetes</taxon>
        <taxon>Hypocreomycetidae</taxon>
        <taxon>Glomerellales</taxon>
        <taxon>Glomerellaceae</taxon>
        <taxon>Colletotrichum</taxon>
        <taxon>Colletotrichum acutatum species complex</taxon>
    </lineage>
</organism>
<reference evidence="2" key="1">
    <citation type="submission" date="2021-06" db="EMBL/GenBank/DDBJ databases">
        <title>Comparative genomics, transcriptomics and evolutionary studies reveal genomic signatures of adaptation to plant cell wall in hemibiotrophic fungi.</title>
        <authorList>
            <consortium name="DOE Joint Genome Institute"/>
            <person name="Baroncelli R."/>
            <person name="Diaz J.F."/>
            <person name="Benocci T."/>
            <person name="Peng M."/>
            <person name="Battaglia E."/>
            <person name="Haridas S."/>
            <person name="Andreopoulos W."/>
            <person name="Labutti K."/>
            <person name="Pangilinan J."/>
            <person name="Floch G.L."/>
            <person name="Makela M.R."/>
            <person name="Henrissat B."/>
            <person name="Grigoriev I.V."/>
            <person name="Crouch J.A."/>
            <person name="De Vries R.P."/>
            <person name="Sukno S.A."/>
            <person name="Thon M.R."/>
        </authorList>
    </citation>
    <scope>NUCLEOTIDE SEQUENCE</scope>
    <source>
        <strain evidence="2">CBS 102054</strain>
    </source>
</reference>
<sequence length="110" mass="11752">MFAIGSLVVSSVTIASRLSISLRATGSDGDGLSPRRRRHDETDLESPPAAAAADGSLGKAGDVRDWSWSFLRLLRGGSFDKSLRVAARVIWTDVTFISTVLSTTRNSDGK</sequence>
<dbReference type="Proteomes" id="UP001243989">
    <property type="component" value="Unassembled WGS sequence"/>
</dbReference>
<dbReference type="AlphaFoldDB" id="A0AAI9ZIH6"/>
<evidence type="ECO:0000313" key="2">
    <source>
        <dbReference type="EMBL" id="KAK1624868.1"/>
    </source>
</evidence>